<evidence type="ECO:0000313" key="2">
    <source>
        <dbReference type="Proteomes" id="UP000694871"/>
    </source>
</evidence>
<accession>A0ABM1KXB6</accession>
<dbReference type="Proteomes" id="UP000694871">
    <property type="component" value="Unplaced"/>
</dbReference>
<keyword evidence="2" id="KW-1185">Reference proteome</keyword>
<feature type="chain" id="PRO_5045507180" evidence="1">
    <location>
        <begin position="35"/>
        <end position="180"/>
    </location>
</feature>
<name>A0ABM1KXB6_GEKJA</name>
<feature type="non-terminal residue" evidence="3">
    <location>
        <position position="180"/>
    </location>
</feature>
<dbReference type="Pfam" id="PF24787">
    <property type="entry name" value="TEX47"/>
    <property type="match status" value="1"/>
</dbReference>
<dbReference type="RefSeq" id="XP_015278353.1">
    <property type="nucleotide sequence ID" value="XM_015422867.1"/>
</dbReference>
<keyword evidence="1" id="KW-0732">Signal</keyword>
<evidence type="ECO:0000313" key="3">
    <source>
        <dbReference type="RefSeq" id="XP_015278353.1"/>
    </source>
</evidence>
<feature type="signal peptide" evidence="1">
    <location>
        <begin position="1"/>
        <end position="34"/>
    </location>
</feature>
<reference evidence="3" key="1">
    <citation type="submission" date="2025-08" db="UniProtKB">
        <authorList>
            <consortium name="RefSeq"/>
        </authorList>
    </citation>
    <scope>IDENTIFICATION</scope>
</reference>
<dbReference type="PANTHER" id="PTHR34035">
    <property type="entry name" value="TESTIS-EXPRESSED PROTEIN 47"/>
    <property type="match status" value="1"/>
</dbReference>
<sequence>MGTWLLTYFWCSSSQKFLLHRLFFVAMLPENTESGEVIAFHEQLFQRIAKFHLGEPVSGVLLIYPSCVLHILESSSGTLYHILKELAAAENEEPEPFLRDIKILVVSHNIPTKLFTQWYATALDVPETLEDVTQTQTTEEVITECLTLILKLGVYLATLKVSGLQGAGPIANLSSPKMSI</sequence>
<organism evidence="2 3">
    <name type="scientific">Gekko japonicus</name>
    <name type="common">Schlegel's Japanese gecko</name>
    <dbReference type="NCBI Taxonomy" id="146911"/>
    <lineage>
        <taxon>Eukaryota</taxon>
        <taxon>Metazoa</taxon>
        <taxon>Chordata</taxon>
        <taxon>Craniata</taxon>
        <taxon>Vertebrata</taxon>
        <taxon>Euteleostomi</taxon>
        <taxon>Lepidosauria</taxon>
        <taxon>Squamata</taxon>
        <taxon>Bifurcata</taxon>
        <taxon>Gekkota</taxon>
        <taxon>Gekkonidae</taxon>
        <taxon>Gekkoninae</taxon>
        <taxon>Gekko</taxon>
    </lineage>
</organism>
<protein>
    <submittedName>
        <fullName evidence="3">Uncharacterized protein C7orf62 homolog</fullName>
    </submittedName>
</protein>
<dbReference type="PANTHER" id="PTHR34035:SF1">
    <property type="entry name" value="TESTIS-EXPRESSED PROTEIN 47"/>
    <property type="match status" value="1"/>
</dbReference>
<dbReference type="GeneID" id="107120227"/>
<dbReference type="InterPro" id="IPR055308">
    <property type="entry name" value="TEX47-like"/>
</dbReference>
<evidence type="ECO:0000256" key="1">
    <source>
        <dbReference type="SAM" id="SignalP"/>
    </source>
</evidence>
<gene>
    <name evidence="3" type="primary">LOC107120227</name>
</gene>
<proteinExistence type="predicted"/>